<dbReference type="SMART" id="SM00481">
    <property type="entry name" value="POLIIIAc"/>
    <property type="match status" value="1"/>
</dbReference>
<dbReference type="GO" id="GO:0008270">
    <property type="term" value="F:zinc ion binding"/>
    <property type="evidence" value="ECO:0007669"/>
    <property type="project" value="TreeGrafter"/>
</dbReference>
<dbReference type="InterPro" id="IPR002054">
    <property type="entry name" value="DNA-dir_DNA_pol_X"/>
</dbReference>
<evidence type="ECO:0000259" key="23">
    <source>
        <dbReference type="SMART" id="SM00481"/>
    </source>
</evidence>
<dbReference type="InterPro" id="IPR016195">
    <property type="entry name" value="Pol/histidinol_Pase-like"/>
</dbReference>
<organism evidence="25 26">
    <name type="scientific">Leptolinea tardivitalis</name>
    <dbReference type="NCBI Taxonomy" id="229920"/>
    <lineage>
        <taxon>Bacteria</taxon>
        <taxon>Bacillati</taxon>
        <taxon>Chloroflexota</taxon>
        <taxon>Anaerolineae</taxon>
        <taxon>Anaerolineales</taxon>
        <taxon>Anaerolineaceae</taxon>
        <taxon>Leptolinea</taxon>
    </lineage>
</organism>
<protein>
    <recommendedName>
        <fullName evidence="5">DNA polymerase beta</fullName>
        <ecNumber evidence="3">2.7.7.7</ecNumber>
        <ecNumber evidence="4">4.2.99.18</ecNumber>
    </recommendedName>
    <alternativeName>
        <fullName evidence="16">5'-deoxyribose-phosphate lyase</fullName>
    </alternativeName>
    <alternativeName>
        <fullName evidence="17">AP lyase</fullName>
    </alternativeName>
</protein>
<evidence type="ECO:0000256" key="13">
    <source>
        <dbReference type="ARBA" id="ARBA00022932"/>
    </source>
</evidence>
<proteinExistence type="predicted"/>
<keyword evidence="26" id="KW-1185">Reference proteome</keyword>
<comment type="function">
    <text evidence="20">Repair polymerase that plays a key role in base-excision repair. During this process, the damaged base is excised by specific DNA glycosylases, the DNA backbone is nicked at the abasic site by an apurinic/apyrimidic (AP) endonuclease, and POLB removes 5'-deoxyribose-phosphate from the preincised AP site acting as a 5'-deoxyribose-phosphate lyase (5'-dRP lyase); through its DNA polymerase activity, it adds one nucleotide to the 3' end of the arising single-nucleotide gap. Conducts 'gap-filling' DNA synthesis in a stepwise distributive fashion rather than in a processive fashion as for other DNA polymerases. It is also able to cleave sugar-phosphate bonds 3' to an intact AP site, acting as an AP lyase.</text>
</comment>
<evidence type="ECO:0000259" key="24">
    <source>
        <dbReference type="SMART" id="SM00483"/>
    </source>
</evidence>
<dbReference type="RefSeq" id="WP_062422699.1">
    <property type="nucleotide sequence ID" value="NZ_BBYA01000011.1"/>
</dbReference>
<dbReference type="OrthoDB" id="9808747at2"/>
<dbReference type="Gene3D" id="3.20.20.140">
    <property type="entry name" value="Metal-dependent hydrolases"/>
    <property type="match status" value="1"/>
</dbReference>
<evidence type="ECO:0000256" key="12">
    <source>
        <dbReference type="ARBA" id="ARBA00022843"/>
    </source>
</evidence>
<dbReference type="PANTHER" id="PTHR36928:SF1">
    <property type="entry name" value="PHOSPHATASE YCDX-RELATED"/>
    <property type="match status" value="1"/>
</dbReference>
<dbReference type="STRING" id="229920.ADM99_11780"/>
<dbReference type="GO" id="GO:0003887">
    <property type="term" value="F:DNA-directed DNA polymerase activity"/>
    <property type="evidence" value="ECO:0007669"/>
    <property type="project" value="UniProtKB-KW"/>
</dbReference>
<dbReference type="InterPro" id="IPR029398">
    <property type="entry name" value="PolB_thumb"/>
</dbReference>
<feature type="domain" description="Helix-hairpin-helix DNA-binding motif class 1" evidence="22">
    <location>
        <begin position="126"/>
        <end position="145"/>
    </location>
</feature>
<reference evidence="25 26" key="1">
    <citation type="submission" date="2015-07" db="EMBL/GenBank/DDBJ databases">
        <title>Genome sequence of Leptolinea tardivitalis DSM 16556.</title>
        <authorList>
            <person name="Hemp J."/>
            <person name="Ward L.M."/>
            <person name="Pace L.A."/>
            <person name="Fischer W.W."/>
        </authorList>
    </citation>
    <scope>NUCLEOTIDE SEQUENCE [LARGE SCALE GENOMIC DNA]</scope>
    <source>
        <strain evidence="25 26">YMTK-2</strain>
    </source>
</reference>
<evidence type="ECO:0000256" key="16">
    <source>
        <dbReference type="ARBA" id="ARBA00035717"/>
    </source>
</evidence>
<dbReference type="InterPro" id="IPR037160">
    <property type="entry name" value="DNA_Pol_thumb_sf"/>
</dbReference>
<evidence type="ECO:0000256" key="8">
    <source>
        <dbReference type="ARBA" id="ARBA00022679"/>
    </source>
</evidence>
<dbReference type="Pfam" id="PF14791">
    <property type="entry name" value="DNA_pol_B_thumb"/>
    <property type="match status" value="1"/>
</dbReference>
<evidence type="ECO:0000256" key="19">
    <source>
        <dbReference type="ARBA" id="ARBA00044678"/>
    </source>
</evidence>
<gene>
    <name evidence="25" type="ORF">ADM99_11780</name>
</gene>
<evidence type="ECO:0000256" key="1">
    <source>
        <dbReference type="ARBA" id="ARBA00001946"/>
    </source>
</evidence>
<keyword evidence="12" id="KW-0832">Ubl conjugation</keyword>
<evidence type="ECO:0000256" key="6">
    <source>
        <dbReference type="ARBA" id="ARBA00022481"/>
    </source>
</evidence>
<keyword evidence="15" id="KW-0234">DNA repair</keyword>
<dbReference type="PRINTS" id="PR00870">
    <property type="entry name" value="DNAPOLXBETA"/>
</dbReference>
<evidence type="ECO:0000256" key="3">
    <source>
        <dbReference type="ARBA" id="ARBA00012417"/>
    </source>
</evidence>
<evidence type="ECO:0000313" key="26">
    <source>
        <dbReference type="Proteomes" id="UP000050430"/>
    </source>
</evidence>
<dbReference type="Pfam" id="PF14716">
    <property type="entry name" value="HHH_8"/>
    <property type="match status" value="1"/>
</dbReference>
<dbReference type="GO" id="GO:0006281">
    <property type="term" value="P:DNA repair"/>
    <property type="evidence" value="ECO:0007669"/>
    <property type="project" value="UniProtKB-KW"/>
</dbReference>
<dbReference type="InterPro" id="IPR050243">
    <property type="entry name" value="PHP_phosphatase"/>
</dbReference>
<dbReference type="InterPro" id="IPR004013">
    <property type="entry name" value="PHP_dom"/>
</dbReference>
<dbReference type="Pfam" id="PF14520">
    <property type="entry name" value="HHH_5"/>
    <property type="match status" value="1"/>
</dbReference>
<keyword evidence="11" id="KW-0227">DNA damage</keyword>
<dbReference type="GO" id="GO:0140078">
    <property type="term" value="F:class I DNA-(apurinic or apyrimidinic site) endonuclease activity"/>
    <property type="evidence" value="ECO:0007669"/>
    <property type="project" value="UniProtKB-EC"/>
</dbReference>
<dbReference type="CDD" id="cd00141">
    <property type="entry name" value="NT_POLXc"/>
    <property type="match status" value="1"/>
</dbReference>
<keyword evidence="6" id="KW-0488">Methylation</keyword>
<evidence type="ECO:0000259" key="22">
    <source>
        <dbReference type="SMART" id="SM00278"/>
    </source>
</evidence>
<dbReference type="SMART" id="SM00483">
    <property type="entry name" value="POLXc"/>
    <property type="match status" value="1"/>
</dbReference>
<sequence>MNNEQFAQVFDRIADLLEIKGEVVFKTLAYRKAAESIRDLPGSLKAFHQQGKLMEIPGIGKAIAEKIEELIATEKLGFLERLEAEVPVGLLEVLQVPDVGPRKAALFWKQAGVTSLAELEAAANAGIIRTLPGMGEKSEARILAGIDALKRRGHRLNLDTARSIADRWLDWIRHQPGVERAEAAGSLRRWKTTVGDIDIVVAIKEPSELMKALASHPDVQRVLGTGDNKTSLELPGGINMQVWTQPPDRFGTLLQFVSGSKDHNVALRALAQKQGLSLSEQCITTADGKEMLFADEEGIYKTLGLDFIPPELREDRGEIKAAEEHRLPRLLEVSQLTAELHTHSTWSDGINTIEEMARGCLSRGLKIYSASDHSGGLGIAGGLKPERLRERKKEIEQVQQKLGNGITILGGAEVEIKADGTLDYNDETLAWLDVVVASLHTSLRQPRDEITARLVNAIRHPHVDIIGHASGRLLPNREGADLDWDIVLDEAQKSGVAFEINANPSRLDIDEVHVRQAVEMGIPIFINTDAHAVEQLDLVVYGVSVARRAWLKPDQILSTWEPDRLLTWLKMPKANRKNL</sequence>
<keyword evidence="13" id="KW-0239">DNA-directed DNA polymerase</keyword>
<keyword evidence="8" id="KW-0808">Transferase</keyword>
<dbReference type="InterPro" id="IPR010996">
    <property type="entry name" value="HHH_MUS81"/>
</dbReference>
<comment type="catalytic activity">
    <reaction evidence="19">
        <text>a 5'-end 2'-deoxyribose-2'-deoxyribonucleotide-DNA = (2E,4S)-4-hydroxypenten-2-al-5-phosphate + a 5'-end 5'-phospho-2'-deoxyribonucleoside-DNA + H(+)</text>
        <dbReference type="Rhea" id="RHEA:76255"/>
        <dbReference type="Rhea" id="RHEA-COMP:13180"/>
        <dbReference type="Rhea" id="RHEA-COMP:18657"/>
        <dbReference type="ChEBI" id="CHEBI:15378"/>
        <dbReference type="ChEBI" id="CHEBI:136412"/>
        <dbReference type="ChEBI" id="CHEBI:195194"/>
        <dbReference type="ChEBI" id="CHEBI:195195"/>
    </reaction>
</comment>
<dbReference type="GO" id="GO:0005829">
    <property type="term" value="C:cytosol"/>
    <property type="evidence" value="ECO:0007669"/>
    <property type="project" value="TreeGrafter"/>
</dbReference>
<evidence type="ECO:0000256" key="14">
    <source>
        <dbReference type="ARBA" id="ARBA00023053"/>
    </source>
</evidence>
<dbReference type="PANTHER" id="PTHR36928">
    <property type="entry name" value="PHOSPHATASE YCDX-RELATED"/>
    <property type="match status" value="1"/>
</dbReference>
<comment type="catalytic activity">
    <reaction evidence="18">
        <text>2'-deoxyribonucleotide-(2'-deoxyribose 5'-phosphate)-2'-deoxyribonucleotide-DNA = a 3'-end 2'-deoxyribonucleotide-(2,3-dehydro-2,3-deoxyribose 5'-phosphate)-DNA + a 5'-end 5'-phospho-2'-deoxyribonucleoside-DNA + H(+)</text>
        <dbReference type="Rhea" id="RHEA:66592"/>
        <dbReference type="Rhea" id="RHEA-COMP:13180"/>
        <dbReference type="Rhea" id="RHEA-COMP:16897"/>
        <dbReference type="Rhea" id="RHEA-COMP:17067"/>
        <dbReference type="ChEBI" id="CHEBI:15378"/>
        <dbReference type="ChEBI" id="CHEBI:136412"/>
        <dbReference type="ChEBI" id="CHEBI:157695"/>
        <dbReference type="ChEBI" id="CHEBI:167181"/>
        <dbReference type="EC" id="4.2.99.18"/>
    </reaction>
</comment>
<dbReference type="SUPFAM" id="SSF81301">
    <property type="entry name" value="Nucleotidyltransferase"/>
    <property type="match status" value="1"/>
</dbReference>
<evidence type="ECO:0000256" key="20">
    <source>
        <dbReference type="ARBA" id="ARBA00045548"/>
    </source>
</evidence>
<dbReference type="InterPro" id="IPR003141">
    <property type="entry name" value="Pol/His_phosphatase_N"/>
</dbReference>
<dbReference type="Proteomes" id="UP000050430">
    <property type="component" value="Unassembled WGS sequence"/>
</dbReference>
<evidence type="ECO:0000256" key="15">
    <source>
        <dbReference type="ARBA" id="ARBA00023204"/>
    </source>
</evidence>
<feature type="domain" description="Polymerase/histidinol phosphatase N-terminal" evidence="23">
    <location>
        <begin position="338"/>
        <end position="418"/>
    </location>
</feature>
<dbReference type="InterPro" id="IPR022311">
    <property type="entry name" value="PolX-like"/>
</dbReference>
<evidence type="ECO:0000256" key="7">
    <source>
        <dbReference type="ARBA" id="ARBA00022634"/>
    </source>
</evidence>
<keyword evidence="9" id="KW-0548">Nucleotidyltransferase</keyword>
<comment type="caution">
    <text evidence="25">The sequence shown here is derived from an EMBL/GenBank/DDBJ whole genome shotgun (WGS) entry which is preliminary data.</text>
</comment>
<dbReference type="InterPro" id="IPR003583">
    <property type="entry name" value="Hlx-hairpin-Hlx_DNA-bd_motif"/>
</dbReference>
<evidence type="ECO:0000313" key="25">
    <source>
        <dbReference type="EMBL" id="KPL70978.1"/>
    </source>
</evidence>
<keyword evidence="7" id="KW-0237">DNA synthesis</keyword>
<dbReference type="InterPro" id="IPR043519">
    <property type="entry name" value="NT_sf"/>
</dbReference>
<dbReference type="Gene3D" id="1.10.150.110">
    <property type="entry name" value="DNA polymerase beta, N-terminal domain-like"/>
    <property type="match status" value="1"/>
</dbReference>
<evidence type="ECO:0000256" key="9">
    <source>
        <dbReference type="ARBA" id="ARBA00022695"/>
    </source>
</evidence>
<dbReference type="EC" id="2.7.7.7" evidence="3"/>
<evidence type="ECO:0000256" key="11">
    <source>
        <dbReference type="ARBA" id="ARBA00022763"/>
    </source>
</evidence>
<dbReference type="InterPro" id="IPR002008">
    <property type="entry name" value="DNA_pol_X_beta-like"/>
</dbReference>
<feature type="domain" description="Helix-hairpin-helix DNA-binding motif class 1" evidence="22">
    <location>
        <begin position="51"/>
        <end position="70"/>
    </location>
</feature>
<dbReference type="Gene3D" id="3.30.210.10">
    <property type="entry name" value="DNA polymerase, thumb domain"/>
    <property type="match status" value="1"/>
</dbReference>
<dbReference type="NCBIfam" id="NF006375">
    <property type="entry name" value="PRK08609.1"/>
    <property type="match status" value="1"/>
</dbReference>
<dbReference type="InterPro" id="IPR047967">
    <property type="entry name" value="PolX_PHP"/>
</dbReference>
<evidence type="ECO:0000256" key="2">
    <source>
        <dbReference type="ARBA" id="ARBA00004496"/>
    </source>
</evidence>
<evidence type="ECO:0000256" key="4">
    <source>
        <dbReference type="ARBA" id="ARBA00012720"/>
    </source>
</evidence>
<evidence type="ECO:0000256" key="21">
    <source>
        <dbReference type="ARBA" id="ARBA00049244"/>
    </source>
</evidence>
<evidence type="ECO:0000256" key="10">
    <source>
        <dbReference type="ARBA" id="ARBA00022705"/>
    </source>
</evidence>
<dbReference type="EMBL" id="LGCK01000012">
    <property type="protein sequence ID" value="KPL70978.1"/>
    <property type="molecule type" value="Genomic_DNA"/>
</dbReference>
<dbReference type="CDD" id="cd07436">
    <property type="entry name" value="PHP_PolX"/>
    <property type="match status" value="1"/>
</dbReference>
<dbReference type="EC" id="4.2.99.18" evidence="4"/>
<comment type="catalytic activity">
    <reaction evidence="21">
        <text>DNA(n) + a 2'-deoxyribonucleoside 5'-triphosphate = DNA(n+1) + diphosphate</text>
        <dbReference type="Rhea" id="RHEA:22508"/>
        <dbReference type="Rhea" id="RHEA-COMP:17339"/>
        <dbReference type="Rhea" id="RHEA-COMP:17340"/>
        <dbReference type="ChEBI" id="CHEBI:33019"/>
        <dbReference type="ChEBI" id="CHEBI:61560"/>
        <dbReference type="ChEBI" id="CHEBI:173112"/>
        <dbReference type="EC" id="2.7.7.7"/>
    </reaction>
</comment>
<name>A0A0N8GKY3_9CHLR</name>
<dbReference type="SMART" id="SM00278">
    <property type="entry name" value="HhH1"/>
    <property type="match status" value="2"/>
</dbReference>
<dbReference type="PIRSF" id="PIRSF005047">
    <property type="entry name" value="UCP005047_YshC"/>
    <property type="match status" value="1"/>
</dbReference>
<feature type="domain" description="DNA-directed DNA polymerase X" evidence="24">
    <location>
        <begin position="1"/>
        <end position="314"/>
    </location>
</feature>
<evidence type="ECO:0000256" key="5">
    <source>
        <dbReference type="ARBA" id="ARBA00020020"/>
    </source>
</evidence>
<keyword evidence="10" id="KW-0235">DNA replication</keyword>
<dbReference type="SUPFAM" id="SSF89550">
    <property type="entry name" value="PHP domain-like"/>
    <property type="match status" value="1"/>
</dbReference>
<comment type="subcellular location">
    <subcellularLocation>
        <location evidence="2">Cytoplasm</location>
    </subcellularLocation>
</comment>
<dbReference type="SUPFAM" id="SSF158702">
    <property type="entry name" value="Sec63 N-terminal domain-like"/>
    <property type="match status" value="1"/>
</dbReference>
<dbReference type="SUPFAM" id="SSF47802">
    <property type="entry name" value="DNA polymerase beta, N-terminal domain-like"/>
    <property type="match status" value="1"/>
</dbReference>
<dbReference type="GO" id="GO:0042578">
    <property type="term" value="F:phosphoric ester hydrolase activity"/>
    <property type="evidence" value="ECO:0007669"/>
    <property type="project" value="TreeGrafter"/>
</dbReference>
<keyword evidence="14" id="KW-0915">Sodium</keyword>
<dbReference type="InterPro" id="IPR027421">
    <property type="entry name" value="DNA_pol_lamdba_lyase_dom_sf"/>
</dbReference>
<comment type="cofactor">
    <cofactor evidence="1">
        <name>Mg(2+)</name>
        <dbReference type="ChEBI" id="CHEBI:18420"/>
    </cofactor>
</comment>
<evidence type="ECO:0000256" key="18">
    <source>
        <dbReference type="ARBA" id="ARBA00044632"/>
    </source>
</evidence>
<dbReference type="Pfam" id="PF02811">
    <property type="entry name" value="PHP"/>
    <property type="match status" value="1"/>
</dbReference>
<accession>A0A0N8GKY3</accession>
<dbReference type="Gene3D" id="1.10.150.20">
    <property type="entry name" value="5' to 3' exonuclease, C-terminal subdomain"/>
    <property type="match status" value="1"/>
</dbReference>
<evidence type="ECO:0000256" key="17">
    <source>
        <dbReference type="ARBA" id="ARBA00035726"/>
    </source>
</evidence>
<dbReference type="AlphaFoldDB" id="A0A0N8GKY3"/>
<dbReference type="Gene3D" id="3.30.460.10">
    <property type="entry name" value="Beta Polymerase, domain 2"/>
    <property type="match status" value="1"/>
</dbReference>
<dbReference type="GO" id="GO:0003677">
    <property type="term" value="F:DNA binding"/>
    <property type="evidence" value="ECO:0007669"/>
    <property type="project" value="InterPro"/>
</dbReference>